<evidence type="ECO:0000313" key="2">
    <source>
        <dbReference type="EMBL" id="CAH9058349.1"/>
    </source>
</evidence>
<proteinExistence type="predicted"/>
<protein>
    <recommendedName>
        <fullName evidence="4">RNase H type-1 domain-containing protein</fullName>
    </recommendedName>
</protein>
<accession>A0AAV0BZ60</accession>
<comment type="caution">
    <text evidence="2">The sequence shown here is derived from an EMBL/GenBank/DDBJ whole genome shotgun (WGS) entry which is preliminary data.</text>
</comment>
<evidence type="ECO:0008006" key="4">
    <source>
        <dbReference type="Google" id="ProtNLM"/>
    </source>
</evidence>
<evidence type="ECO:0000313" key="3">
    <source>
        <dbReference type="Proteomes" id="UP001152523"/>
    </source>
</evidence>
<feature type="transmembrane region" description="Helical" evidence="1">
    <location>
        <begin position="118"/>
        <end position="140"/>
    </location>
</feature>
<keyword evidence="1" id="KW-1133">Transmembrane helix</keyword>
<evidence type="ECO:0000256" key="1">
    <source>
        <dbReference type="SAM" id="Phobius"/>
    </source>
</evidence>
<keyword evidence="1" id="KW-0812">Transmembrane</keyword>
<dbReference type="AlphaFoldDB" id="A0AAV0BZ60"/>
<keyword evidence="1" id="KW-0472">Membrane</keyword>
<dbReference type="EMBL" id="CAMAPF010000008">
    <property type="protein sequence ID" value="CAH9058349.1"/>
    <property type="molecule type" value="Genomic_DNA"/>
</dbReference>
<sequence length="142" mass="16282">MRDRRGEMLFALSFSLQASSSVEAELLAVVIATIWSMNAFKWSGNGLLDCLSYIKDGGFGRWSNAIKEMTLLSNRKGVLFRQVWRESNWTARYLAAHKPAHLTPFFDMYQLRGPVRKAYYMDLFGIPSVSFSVFIGYYLCII</sequence>
<organism evidence="2 3">
    <name type="scientific">Cuscuta epithymum</name>
    <dbReference type="NCBI Taxonomy" id="186058"/>
    <lineage>
        <taxon>Eukaryota</taxon>
        <taxon>Viridiplantae</taxon>
        <taxon>Streptophyta</taxon>
        <taxon>Embryophyta</taxon>
        <taxon>Tracheophyta</taxon>
        <taxon>Spermatophyta</taxon>
        <taxon>Magnoliopsida</taxon>
        <taxon>eudicotyledons</taxon>
        <taxon>Gunneridae</taxon>
        <taxon>Pentapetalae</taxon>
        <taxon>asterids</taxon>
        <taxon>lamiids</taxon>
        <taxon>Solanales</taxon>
        <taxon>Convolvulaceae</taxon>
        <taxon>Cuscuteae</taxon>
        <taxon>Cuscuta</taxon>
        <taxon>Cuscuta subgen. Cuscuta</taxon>
    </lineage>
</organism>
<dbReference type="Proteomes" id="UP001152523">
    <property type="component" value="Unassembled WGS sequence"/>
</dbReference>
<keyword evidence="3" id="KW-1185">Reference proteome</keyword>
<name>A0AAV0BZ60_9ASTE</name>
<reference evidence="2" key="1">
    <citation type="submission" date="2022-07" db="EMBL/GenBank/DDBJ databases">
        <authorList>
            <person name="Macas J."/>
            <person name="Novak P."/>
            <person name="Neumann P."/>
        </authorList>
    </citation>
    <scope>NUCLEOTIDE SEQUENCE</scope>
</reference>
<gene>
    <name evidence="2" type="ORF">CEPIT_LOCUS1225</name>
</gene>